<feature type="domain" description="Carrier" evidence="1">
    <location>
        <begin position="5"/>
        <end position="83"/>
    </location>
</feature>
<dbReference type="Pfam" id="PF00550">
    <property type="entry name" value="PP-binding"/>
    <property type="match status" value="1"/>
</dbReference>
<keyword evidence="3" id="KW-1185">Reference proteome</keyword>
<organism evidence="2 3">
    <name type="scientific">Lentzea aerocolonigenes</name>
    <name type="common">Lechevalieria aerocolonigenes</name>
    <name type="synonym">Saccharothrix aerocolonigenes</name>
    <dbReference type="NCBI Taxonomy" id="68170"/>
    <lineage>
        <taxon>Bacteria</taxon>
        <taxon>Bacillati</taxon>
        <taxon>Actinomycetota</taxon>
        <taxon>Actinomycetes</taxon>
        <taxon>Pseudonocardiales</taxon>
        <taxon>Pseudonocardiaceae</taxon>
        <taxon>Lentzea</taxon>
    </lineage>
</organism>
<dbReference type="InterPro" id="IPR009081">
    <property type="entry name" value="PP-bd_ACP"/>
</dbReference>
<proteinExistence type="predicted"/>
<evidence type="ECO:0000259" key="1">
    <source>
        <dbReference type="PROSITE" id="PS50075"/>
    </source>
</evidence>
<comment type="caution">
    <text evidence="2">The sequence shown here is derived from an EMBL/GenBank/DDBJ whole genome shotgun (WGS) entry which is preliminary data.</text>
</comment>
<dbReference type="InterPro" id="IPR036736">
    <property type="entry name" value="ACP-like_sf"/>
</dbReference>
<reference evidence="2 3" key="1">
    <citation type="submission" date="2015-02" db="EMBL/GenBank/DDBJ databases">
        <authorList>
            <person name="Ju K.-S."/>
            <person name="Doroghazi J.R."/>
            <person name="Metcalf W."/>
        </authorList>
    </citation>
    <scope>NUCLEOTIDE SEQUENCE [LARGE SCALE GENOMIC DNA]</scope>
    <source>
        <strain evidence="2 3">NRRL B-16140</strain>
    </source>
</reference>
<dbReference type="Proteomes" id="UP000033393">
    <property type="component" value="Unassembled WGS sequence"/>
</dbReference>
<dbReference type="PROSITE" id="PS50075">
    <property type="entry name" value="CARRIER"/>
    <property type="match status" value="1"/>
</dbReference>
<evidence type="ECO:0000313" key="2">
    <source>
        <dbReference type="EMBL" id="KJK51607.1"/>
    </source>
</evidence>
<dbReference type="PATRIC" id="fig|68170.10.peg.6558"/>
<dbReference type="AlphaFoldDB" id="A0A0F0HB94"/>
<gene>
    <name evidence="2" type="ORF">UK23_06290</name>
</gene>
<sequence>MPVAAEWPPEFEKVLREHLPLLPAGEQLAPDAQLSAIGLDSLSIVQLLITLEDTFAVEIPDELLSVRTFATAGALWTAISGLLG</sequence>
<dbReference type="OrthoDB" id="3395095at2"/>
<dbReference type="SUPFAM" id="SSF47336">
    <property type="entry name" value="ACP-like"/>
    <property type="match status" value="1"/>
</dbReference>
<name>A0A0F0HB94_LENAE</name>
<dbReference type="EMBL" id="JYJG01000030">
    <property type="protein sequence ID" value="KJK51607.1"/>
    <property type="molecule type" value="Genomic_DNA"/>
</dbReference>
<evidence type="ECO:0000313" key="3">
    <source>
        <dbReference type="Proteomes" id="UP000033393"/>
    </source>
</evidence>
<dbReference type="Gene3D" id="1.10.1200.10">
    <property type="entry name" value="ACP-like"/>
    <property type="match status" value="1"/>
</dbReference>
<accession>A0A0F0HB94</accession>
<protein>
    <recommendedName>
        <fullName evidence="1">Carrier domain-containing protein</fullName>
    </recommendedName>
</protein>